<reference evidence="2" key="1">
    <citation type="submission" date="2016-06" db="EMBL/GenBank/DDBJ databases">
        <authorList>
            <person name="Varghese N."/>
        </authorList>
    </citation>
    <scope>NUCLEOTIDE SEQUENCE [LARGE SCALE GENOMIC DNA]</scope>
    <source>
        <strain evidence="2">DSM 45555</strain>
    </source>
</reference>
<proteinExistence type="predicted"/>
<name>A0A1C5AFR6_9ACTN</name>
<keyword evidence="2" id="KW-1185">Reference proteome</keyword>
<protein>
    <submittedName>
        <fullName evidence="1">Uncharacterized protein</fullName>
    </submittedName>
</protein>
<dbReference type="Proteomes" id="UP000198551">
    <property type="component" value="Unassembled WGS sequence"/>
</dbReference>
<evidence type="ECO:0000313" key="1">
    <source>
        <dbReference type="EMBL" id="SCF44063.1"/>
    </source>
</evidence>
<organism evidence="1 2">
    <name type="scientific">Micromonospora marina</name>
    <dbReference type="NCBI Taxonomy" id="307120"/>
    <lineage>
        <taxon>Bacteria</taxon>
        <taxon>Bacillati</taxon>
        <taxon>Actinomycetota</taxon>
        <taxon>Actinomycetes</taxon>
        <taxon>Micromonosporales</taxon>
        <taxon>Micromonosporaceae</taxon>
        <taxon>Micromonospora</taxon>
    </lineage>
</organism>
<sequence length="118" mass="13133">MVAYPDASTSPFAGELFRTLAEEGRLVLDAGRADEAIADLERVLTEVRARLRVIQRWRQAPTPRIGQLPAEPAAELVDAVFADQLAPGWWETVAEEIPKYIEALRRARRPPPPTGPLH</sequence>
<accession>A0A1C5AFR6</accession>
<dbReference type="RefSeq" id="WP_018788313.1">
    <property type="nucleotide sequence ID" value="NZ_FMCV01000029.1"/>
</dbReference>
<dbReference type="EMBL" id="FMCV01000029">
    <property type="protein sequence ID" value="SCF44063.1"/>
    <property type="molecule type" value="Genomic_DNA"/>
</dbReference>
<evidence type="ECO:0000313" key="2">
    <source>
        <dbReference type="Proteomes" id="UP000198551"/>
    </source>
</evidence>
<dbReference type="AlphaFoldDB" id="A0A1C5AFR6"/>
<gene>
    <name evidence="1" type="ORF">GA0070215_12935</name>
</gene>